<gene>
    <name evidence="2" type="ORF">QBC33DRAFT_534344</name>
</gene>
<dbReference type="EMBL" id="MU839004">
    <property type="protein sequence ID" value="KAK1768975.1"/>
    <property type="molecule type" value="Genomic_DNA"/>
</dbReference>
<reference evidence="2" key="1">
    <citation type="submission" date="2023-06" db="EMBL/GenBank/DDBJ databases">
        <title>Genome-scale phylogeny and comparative genomics of the fungal order Sordariales.</title>
        <authorList>
            <consortium name="Lawrence Berkeley National Laboratory"/>
            <person name="Hensen N."/>
            <person name="Bonometti L."/>
            <person name="Westerberg I."/>
            <person name="Brannstrom I.O."/>
            <person name="Guillou S."/>
            <person name="Cros-Aarteil S."/>
            <person name="Calhoun S."/>
            <person name="Haridas S."/>
            <person name="Kuo A."/>
            <person name="Mondo S."/>
            <person name="Pangilinan J."/>
            <person name="Riley R."/>
            <person name="Labutti K."/>
            <person name="Andreopoulos B."/>
            <person name="Lipzen A."/>
            <person name="Chen C."/>
            <person name="Yanf M."/>
            <person name="Daum C."/>
            <person name="Ng V."/>
            <person name="Clum A."/>
            <person name="Steindorff A."/>
            <person name="Ohm R."/>
            <person name="Martin F."/>
            <person name="Silar P."/>
            <person name="Natvig D."/>
            <person name="Lalanne C."/>
            <person name="Gautier V."/>
            <person name="Ament-Velasquez S.L."/>
            <person name="Kruys A."/>
            <person name="Hutchinson M.I."/>
            <person name="Powell A.J."/>
            <person name="Barry K."/>
            <person name="Miller A.N."/>
            <person name="Grigoriev I.V."/>
            <person name="Debuchy R."/>
            <person name="Gladieux P."/>
            <person name="Thoren M.H."/>
            <person name="Johannesson H."/>
        </authorList>
    </citation>
    <scope>NUCLEOTIDE SEQUENCE</scope>
    <source>
        <strain evidence="2">8032-3</strain>
    </source>
</reference>
<accession>A0AAJ0FQB1</accession>
<comment type="caution">
    <text evidence="2">The sequence shown here is derived from an EMBL/GenBank/DDBJ whole genome shotgun (WGS) entry which is preliminary data.</text>
</comment>
<dbReference type="AlphaFoldDB" id="A0AAJ0FQB1"/>
<name>A0AAJ0FQB1_9PEZI</name>
<keyword evidence="1" id="KW-1133">Transmembrane helix</keyword>
<organism evidence="2 3">
    <name type="scientific">Phialemonium atrogriseum</name>
    <dbReference type="NCBI Taxonomy" id="1093897"/>
    <lineage>
        <taxon>Eukaryota</taxon>
        <taxon>Fungi</taxon>
        <taxon>Dikarya</taxon>
        <taxon>Ascomycota</taxon>
        <taxon>Pezizomycotina</taxon>
        <taxon>Sordariomycetes</taxon>
        <taxon>Sordariomycetidae</taxon>
        <taxon>Cephalothecales</taxon>
        <taxon>Cephalothecaceae</taxon>
        <taxon>Phialemonium</taxon>
    </lineage>
</organism>
<dbReference type="Proteomes" id="UP001244011">
    <property type="component" value="Unassembled WGS sequence"/>
</dbReference>
<dbReference type="RefSeq" id="XP_060285188.1">
    <property type="nucleotide sequence ID" value="XM_060427534.1"/>
</dbReference>
<keyword evidence="1" id="KW-0812">Transmembrane</keyword>
<keyword evidence="1" id="KW-0472">Membrane</keyword>
<feature type="transmembrane region" description="Helical" evidence="1">
    <location>
        <begin position="7"/>
        <end position="31"/>
    </location>
</feature>
<protein>
    <submittedName>
        <fullName evidence="2">Uncharacterized protein</fullName>
    </submittedName>
</protein>
<proteinExistence type="predicted"/>
<dbReference type="GeneID" id="85310721"/>
<evidence type="ECO:0000256" key="1">
    <source>
        <dbReference type="SAM" id="Phobius"/>
    </source>
</evidence>
<evidence type="ECO:0000313" key="3">
    <source>
        <dbReference type="Proteomes" id="UP001244011"/>
    </source>
</evidence>
<sequence>MPADFRIYLFSVIFITLGTGLTRSVCSYVHGQDCGDLAYIIQAGLGLVYVAAGYFSGAVDVTLPIRRDIDNGGDTGIHAEYRDWLHDAIDASSGLSFDDITSLPFDPALAALAKRDTADPDLVTRVQITGLRVSNGTSTTPAQDVVVNLFADNTTVLHLPVISSSSYPTDGLGKRVNSPGFKISFTTRIPSKLSYTHMQEMALVGAMDWGSAAGQYPMNEWIGLAKTNHDANFYYRIIPETFSMDYSYESVDICGQMGVYL</sequence>
<keyword evidence="3" id="KW-1185">Reference proteome</keyword>
<evidence type="ECO:0000313" key="2">
    <source>
        <dbReference type="EMBL" id="KAK1768975.1"/>
    </source>
</evidence>
<feature type="transmembrane region" description="Helical" evidence="1">
    <location>
        <begin position="37"/>
        <end position="57"/>
    </location>
</feature>